<accession>A0A6A6SAG2</accession>
<evidence type="ECO:0000313" key="2">
    <source>
        <dbReference type="EMBL" id="KAF2644217.1"/>
    </source>
</evidence>
<feature type="region of interest" description="Disordered" evidence="1">
    <location>
        <begin position="1"/>
        <end position="83"/>
    </location>
</feature>
<dbReference type="EMBL" id="MU006779">
    <property type="protein sequence ID" value="KAF2644217.1"/>
    <property type="molecule type" value="Genomic_DNA"/>
</dbReference>
<name>A0A6A6SAG2_9PLEO</name>
<feature type="compositionally biased region" description="Polar residues" evidence="1">
    <location>
        <begin position="16"/>
        <end position="26"/>
    </location>
</feature>
<feature type="compositionally biased region" description="Low complexity" evidence="1">
    <location>
        <begin position="1"/>
        <end position="15"/>
    </location>
</feature>
<gene>
    <name evidence="2" type="ORF">P280DRAFT_477620</name>
</gene>
<keyword evidence="3" id="KW-1185">Reference proteome</keyword>
<proteinExistence type="predicted"/>
<evidence type="ECO:0000256" key="1">
    <source>
        <dbReference type="SAM" id="MobiDB-lite"/>
    </source>
</evidence>
<evidence type="ECO:0000313" key="3">
    <source>
        <dbReference type="Proteomes" id="UP000799753"/>
    </source>
</evidence>
<reference evidence="2" key="1">
    <citation type="journal article" date="2020" name="Stud. Mycol.">
        <title>101 Dothideomycetes genomes: a test case for predicting lifestyles and emergence of pathogens.</title>
        <authorList>
            <person name="Haridas S."/>
            <person name="Albert R."/>
            <person name="Binder M."/>
            <person name="Bloem J."/>
            <person name="Labutti K."/>
            <person name="Salamov A."/>
            <person name="Andreopoulos B."/>
            <person name="Baker S."/>
            <person name="Barry K."/>
            <person name="Bills G."/>
            <person name="Bluhm B."/>
            <person name="Cannon C."/>
            <person name="Castanera R."/>
            <person name="Culley D."/>
            <person name="Daum C."/>
            <person name="Ezra D."/>
            <person name="Gonzalez J."/>
            <person name="Henrissat B."/>
            <person name="Kuo A."/>
            <person name="Liang C."/>
            <person name="Lipzen A."/>
            <person name="Lutzoni F."/>
            <person name="Magnuson J."/>
            <person name="Mondo S."/>
            <person name="Nolan M."/>
            <person name="Ohm R."/>
            <person name="Pangilinan J."/>
            <person name="Park H.-J."/>
            <person name="Ramirez L."/>
            <person name="Alfaro M."/>
            <person name="Sun H."/>
            <person name="Tritt A."/>
            <person name="Yoshinaga Y."/>
            <person name="Zwiers L.-H."/>
            <person name="Turgeon B."/>
            <person name="Goodwin S."/>
            <person name="Spatafora J."/>
            <person name="Crous P."/>
            <person name="Grigoriev I."/>
        </authorList>
    </citation>
    <scope>NUCLEOTIDE SEQUENCE</scope>
    <source>
        <strain evidence="2">CBS 473.64</strain>
    </source>
</reference>
<protein>
    <submittedName>
        <fullName evidence="2">Uncharacterized protein</fullName>
    </submittedName>
</protein>
<organism evidence="2 3">
    <name type="scientific">Massarina eburnea CBS 473.64</name>
    <dbReference type="NCBI Taxonomy" id="1395130"/>
    <lineage>
        <taxon>Eukaryota</taxon>
        <taxon>Fungi</taxon>
        <taxon>Dikarya</taxon>
        <taxon>Ascomycota</taxon>
        <taxon>Pezizomycotina</taxon>
        <taxon>Dothideomycetes</taxon>
        <taxon>Pleosporomycetidae</taxon>
        <taxon>Pleosporales</taxon>
        <taxon>Massarineae</taxon>
        <taxon>Massarinaceae</taxon>
        <taxon>Massarina</taxon>
    </lineage>
</organism>
<feature type="compositionally biased region" description="Pro residues" evidence="1">
    <location>
        <begin position="42"/>
        <end position="62"/>
    </location>
</feature>
<dbReference type="Proteomes" id="UP000799753">
    <property type="component" value="Unassembled WGS sequence"/>
</dbReference>
<sequence length="190" mass="20786">MMSSSSQSLQTRSPQKQTSRTAPSTPHNDKSLKHHQPHSMECPPPPSTPPLSKPPSPLPLPPTNSTMYRTPPSPTPTKKDHVTWTIQYLTPNGKTAYGRTSRAEIAATCEEKGWTVSAGGRFEEEVREEILVARMEVDGEFDGGWVEGAGCTMGLKDVLEKVGGVRKECSGEEVLEKEEDVKKEVSGEEV</sequence>
<dbReference type="AlphaFoldDB" id="A0A6A6SAG2"/>